<dbReference type="GO" id="GO:0005829">
    <property type="term" value="C:cytosol"/>
    <property type="evidence" value="ECO:0000318"/>
    <property type="project" value="GO_Central"/>
</dbReference>
<dbReference type="Proteomes" id="UP000000600">
    <property type="component" value="Unassembled WGS sequence"/>
</dbReference>
<name>A0DF44_PARTE</name>
<dbReference type="InterPro" id="IPR011009">
    <property type="entry name" value="Kinase-like_dom_sf"/>
</dbReference>
<dbReference type="HOGENOM" id="CLU_000288_63_0_1"/>
<feature type="domain" description="Protein kinase" evidence="11">
    <location>
        <begin position="15"/>
        <end position="252"/>
    </location>
</feature>
<dbReference type="InParanoid" id="A0DF44"/>
<evidence type="ECO:0000256" key="3">
    <source>
        <dbReference type="ARBA" id="ARBA00022741"/>
    </source>
</evidence>
<evidence type="ECO:0000256" key="7">
    <source>
        <dbReference type="PIRSR" id="PIRSR630616-2"/>
    </source>
</evidence>
<evidence type="ECO:0000259" key="11">
    <source>
        <dbReference type="PROSITE" id="PS50011"/>
    </source>
</evidence>
<dbReference type="GO" id="GO:0010506">
    <property type="term" value="P:regulation of autophagy"/>
    <property type="evidence" value="ECO:0000318"/>
    <property type="project" value="GO_Central"/>
</dbReference>
<evidence type="ECO:0000256" key="5">
    <source>
        <dbReference type="ARBA" id="ARBA00022840"/>
    </source>
</evidence>
<evidence type="ECO:0000256" key="10">
    <source>
        <dbReference type="RuleBase" id="RU000304"/>
    </source>
</evidence>
<dbReference type="PROSITE" id="PS50011">
    <property type="entry name" value="PROTEIN_KINASE_DOM"/>
    <property type="match status" value="1"/>
</dbReference>
<evidence type="ECO:0000256" key="2">
    <source>
        <dbReference type="ARBA" id="ARBA00022679"/>
    </source>
</evidence>
<dbReference type="KEGG" id="ptm:GSPATT00016474001"/>
<feature type="active site" description="Proton acceptor" evidence="6">
    <location>
        <position position="137"/>
    </location>
</feature>
<dbReference type="GO" id="GO:0000045">
    <property type="term" value="P:autophagosome assembly"/>
    <property type="evidence" value="ECO:0000318"/>
    <property type="project" value="GO_Central"/>
</dbReference>
<dbReference type="AlphaFoldDB" id="A0DF44"/>
<evidence type="ECO:0000313" key="13">
    <source>
        <dbReference type="Proteomes" id="UP000000600"/>
    </source>
</evidence>
<keyword evidence="2" id="KW-0808">Transferase</keyword>
<dbReference type="GO" id="GO:0005776">
    <property type="term" value="C:autophagosome"/>
    <property type="evidence" value="ECO:0000318"/>
    <property type="project" value="GO_Central"/>
</dbReference>
<dbReference type="FunFam" id="1.10.510.10:FF:000673">
    <property type="entry name" value="CAMK family protein kinase"/>
    <property type="match status" value="1"/>
</dbReference>
<dbReference type="EMBL" id="CT868418">
    <property type="protein sequence ID" value="CAK81661.1"/>
    <property type="molecule type" value="Genomic_DNA"/>
</dbReference>
<keyword evidence="3 7" id="KW-0547">Nucleotide-binding</keyword>
<evidence type="ECO:0000313" key="12">
    <source>
        <dbReference type="EMBL" id="CAK81661.1"/>
    </source>
</evidence>
<dbReference type="OrthoDB" id="10252354at2759"/>
<organism evidence="12 13">
    <name type="scientific">Paramecium tetraurelia</name>
    <dbReference type="NCBI Taxonomy" id="5888"/>
    <lineage>
        <taxon>Eukaryota</taxon>
        <taxon>Sar</taxon>
        <taxon>Alveolata</taxon>
        <taxon>Ciliophora</taxon>
        <taxon>Intramacronucleata</taxon>
        <taxon>Oligohymenophorea</taxon>
        <taxon>Peniculida</taxon>
        <taxon>Parameciidae</taxon>
        <taxon>Paramecium</taxon>
    </lineage>
</organism>
<sequence>MSQQVIVKGTKGKYIIFEKVLGKGAYGVVCLAQCESNGTYLAAKIVIKKSLSAQDIQNLRNEMKIQQTQSHPNIVAMVDTFEDDIFLYMMLEYCSGGCLFRKLQLSGPFKEEKAFHYFSQILSAVQHLHQNNILHRDIKLSNILLTDQDEVKLADFTWATNMIYGEVSPQLCGTIEYMPPEVIQIRTQSEKVDIWSLGIVLYELLHNNFPNVDNIFMRKDISYECKDQILMMLEKSPYRRPTAQSIGSGTWFKKMRNQKEMMIRQSISVQKSNSPLSKVNLKAIIGSPLRQSQEAQTCVSPMDLKYQSPIRESSTYMAF</sequence>
<proteinExistence type="inferred from homology"/>
<keyword evidence="13" id="KW-1185">Reference proteome</keyword>
<dbReference type="Gene3D" id="1.10.510.10">
    <property type="entry name" value="Transferase(Phosphotransferase) domain 1"/>
    <property type="match status" value="1"/>
</dbReference>
<dbReference type="FunFam" id="3.30.200.20:FF:000042">
    <property type="entry name" value="Aurora kinase A"/>
    <property type="match status" value="1"/>
</dbReference>
<comment type="similarity">
    <text evidence="10">Belongs to the protein kinase superfamily.</text>
</comment>
<accession>A0DF44</accession>
<dbReference type="STRING" id="5888.A0DF44"/>
<dbReference type="InterPro" id="IPR008271">
    <property type="entry name" value="Ser/Thr_kinase_AS"/>
</dbReference>
<keyword evidence="5 7" id="KW-0067">ATP-binding</keyword>
<dbReference type="eggNOG" id="KOG0580">
    <property type="taxonomic scope" value="Eukaryota"/>
</dbReference>
<dbReference type="GeneID" id="5034850"/>
<dbReference type="GO" id="GO:0000407">
    <property type="term" value="C:phagophore assembly site"/>
    <property type="evidence" value="ECO:0000318"/>
    <property type="project" value="GO_Central"/>
</dbReference>
<keyword evidence="4" id="KW-0418">Kinase</keyword>
<dbReference type="GO" id="GO:0005524">
    <property type="term" value="F:ATP binding"/>
    <property type="evidence" value="ECO:0007669"/>
    <property type="project" value="UniProtKB-UniRule"/>
</dbReference>
<reference evidence="12 13" key="1">
    <citation type="journal article" date="2006" name="Nature">
        <title>Global trends of whole-genome duplications revealed by the ciliate Paramecium tetraurelia.</title>
        <authorList>
            <consortium name="Genoscope"/>
            <person name="Aury J.-M."/>
            <person name="Jaillon O."/>
            <person name="Duret L."/>
            <person name="Noel B."/>
            <person name="Jubin C."/>
            <person name="Porcel B.M."/>
            <person name="Segurens B."/>
            <person name="Daubin V."/>
            <person name="Anthouard V."/>
            <person name="Aiach N."/>
            <person name="Arnaiz O."/>
            <person name="Billaut A."/>
            <person name="Beisson J."/>
            <person name="Blanc I."/>
            <person name="Bouhouche K."/>
            <person name="Camara F."/>
            <person name="Duharcourt S."/>
            <person name="Guigo R."/>
            <person name="Gogendeau D."/>
            <person name="Katinka M."/>
            <person name="Keller A.-M."/>
            <person name="Kissmehl R."/>
            <person name="Klotz C."/>
            <person name="Koll F."/>
            <person name="Le Moue A."/>
            <person name="Lepere C."/>
            <person name="Malinsky S."/>
            <person name="Nowacki M."/>
            <person name="Nowak J.K."/>
            <person name="Plattner H."/>
            <person name="Poulain J."/>
            <person name="Ruiz F."/>
            <person name="Serrano V."/>
            <person name="Zagulski M."/>
            <person name="Dessen P."/>
            <person name="Betermier M."/>
            <person name="Weissenbach J."/>
            <person name="Scarpelli C."/>
            <person name="Schachter V."/>
            <person name="Sperling L."/>
            <person name="Meyer E."/>
            <person name="Cohen J."/>
            <person name="Wincker P."/>
        </authorList>
    </citation>
    <scope>NUCLEOTIDE SEQUENCE [LARGE SCALE GENOMIC DNA]</scope>
    <source>
        <strain evidence="12 13">Stock d4-2</strain>
    </source>
</reference>
<dbReference type="RefSeq" id="XP_001449058.1">
    <property type="nucleotide sequence ID" value="XM_001449021.1"/>
</dbReference>
<feature type="cross-link" description="Glycyl lysine isopeptide (Lys-Gly) (interchain with G-Cter in SUMO2)" evidence="8">
    <location>
        <position position="139"/>
    </location>
</feature>
<feature type="binding site" evidence="9">
    <location>
        <position position="49"/>
    </location>
    <ligand>
        <name>ATP</name>
        <dbReference type="ChEBI" id="CHEBI:30616"/>
    </ligand>
</feature>
<dbReference type="PROSITE" id="PS00107">
    <property type="entry name" value="PROTEIN_KINASE_ATP"/>
    <property type="match status" value="1"/>
</dbReference>
<evidence type="ECO:0000256" key="8">
    <source>
        <dbReference type="PIRSR" id="PIRSR630616-3"/>
    </source>
</evidence>
<dbReference type="InterPro" id="IPR017441">
    <property type="entry name" value="Protein_kinase_ATP_BS"/>
</dbReference>
<evidence type="ECO:0000256" key="1">
    <source>
        <dbReference type="ARBA" id="ARBA00022527"/>
    </source>
</evidence>
<gene>
    <name evidence="12" type="ORF">GSPATT00016474001</name>
</gene>
<dbReference type="Pfam" id="PF00069">
    <property type="entry name" value="Pkinase"/>
    <property type="match status" value="1"/>
</dbReference>
<dbReference type="GO" id="GO:0004674">
    <property type="term" value="F:protein serine/threonine kinase activity"/>
    <property type="evidence" value="ECO:0000318"/>
    <property type="project" value="GO_Central"/>
</dbReference>
<feature type="binding site" evidence="7">
    <location>
        <position position="155"/>
    </location>
    <ligand>
        <name>ATP</name>
        <dbReference type="ChEBI" id="CHEBI:30616"/>
    </ligand>
</feature>
<dbReference type="PROSITE" id="PS00108">
    <property type="entry name" value="PROTEIN_KINASE_ST"/>
    <property type="match status" value="1"/>
</dbReference>
<dbReference type="OMA" id="FTWATNM"/>
<dbReference type="PANTHER" id="PTHR24350">
    <property type="entry name" value="SERINE/THREONINE-PROTEIN KINASE IAL-RELATED"/>
    <property type="match status" value="1"/>
</dbReference>
<evidence type="ECO:0000256" key="9">
    <source>
        <dbReference type="PROSITE-ProRule" id="PRU10141"/>
    </source>
</evidence>
<protein>
    <recommendedName>
        <fullName evidence="11">Protein kinase domain-containing protein</fullName>
    </recommendedName>
</protein>
<dbReference type="InterPro" id="IPR030616">
    <property type="entry name" value="Aur-like"/>
</dbReference>
<dbReference type="SMART" id="SM00220">
    <property type="entry name" value="S_TKc"/>
    <property type="match status" value="1"/>
</dbReference>
<evidence type="ECO:0000256" key="6">
    <source>
        <dbReference type="PIRSR" id="PIRSR630616-1"/>
    </source>
</evidence>
<keyword evidence="1 10" id="KW-0723">Serine/threonine-protein kinase</keyword>
<feature type="binding site" evidence="7">
    <location>
        <position position="44"/>
    </location>
    <ligand>
        <name>ATP</name>
        <dbReference type="ChEBI" id="CHEBI:30616"/>
    </ligand>
</feature>
<dbReference type="SUPFAM" id="SSF56112">
    <property type="entry name" value="Protein kinase-like (PK-like)"/>
    <property type="match status" value="1"/>
</dbReference>
<dbReference type="InterPro" id="IPR000719">
    <property type="entry name" value="Prot_kinase_dom"/>
</dbReference>
<dbReference type="GO" id="GO:0005737">
    <property type="term" value="C:cytoplasm"/>
    <property type="evidence" value="ECO:0000318"/>
    <property type="project" value="GO_Central"/>
</dbReference>
<evidence type="ECO:0000256" key="4">
    <source>
        <dbReference type="ARBA" id="ARBA00022777"/>
    </source>
</evidence>
<dbReference type="GO" id="GO:0016020">
    <property type="term" value="C:membrane"/>
    <property type="evidence" value="ECO:0000318"/>
    <property type="project" value="GO_Central"/>
</dbReference>